<name>A0A6J4VH79_9DEIN</name>
<gene>
    <name evidence="1" type="ORF">AVDCRST_MAG86-2319</name>
</gene>
<sequence>MRSVAGFQRVGLCRLDLLDLGDLIELLHCG</sequence>
<evidence type="ECO:0000313" key="1">
    <source>
        <dbReference type="EMBL" id="CAA9577274.1"/>
    </source>
</evidence>
<protein>
    <submittedName>
        <fullName evidence="1">Uncharacterized protein</fullName>
    </submittedName>
</protein>
<dbReference type="AlphaFoldDB" id="A0A6J4VH79"/>
<organism evidence="1">
    <name type="scientific">uncultured Truepera sp</name>
    <dbReference type="NCBI Taxonomy" id="543023"/>
    <lineage>
        <taxon>Bacteria</taxon>
        <taxon>Thermotogati</taxon>
        <taxon>Deinococcota</taxon>
        <taxon>Deinococci</taxon>
        <taxon>Trueperales</taxon>
        <taxon>Trueperaceae</taxon>
        <taxon>Truepera</taxon>
        <taxon>environmental samples</taxon>
    </lineage>
</organism>
<accession>A0A6J4VH79</accession>
<proteinExistence type="predicted"/>
<dbReference type="EMBL" id="CADCWP010000204">
    <property type="protein sequence ID" value="CAA9577274.1"/>
    <property type="molecule type" value="Genomic_DNA"/>
</dbReference>
<reference evidence="1" key="1">
    <citation type="submission" date="2020-02" db="EMBL/GenBank/DDBJ databases">
        <authorList>
            <person name="Meier V. D."/>
        </authorList>
    </citation>
    <scope>NUCLEOTIDE SEQUENCE</scope>
    <source>
        <strain evidence="1">AVDCRST_MAG86</strain>
    </source>
</reference>